<protein>
    <recommendedName>
        <fullName evidence="3">DUF7610 domain-containing protein</fullName>
    </recommendedName>
</protein>
<dbReference type="EMBL" id="JBJUIK010000008">
    <property type="protein sequence ID" value="KAL3521424.1"/>
    <property type="molecule type" value="Genomic_DNA"/>
</dbReference>
<evidence type="ECO:0000256" key="2">
    <source>
        <dbReference type="SAM" id="Phobius"/>
    </source>
</evidence>
<evidence type="ECO:0000313" key="4">
    <source>
        <dbReference type="EMBL" id="KAL3521424.1"/>
    </source>
</evidence>
<gene>
    <name evidence="4" type="ORF">ACH5RR_019573</name>
</gene>
<proteinExistence type="predicted"/>
<dbReference type="Pfam" id="PF24583">
    <property type="entry name" value="DUF7610"/>
    <property type="match status" value="1"/>
</dbReference>
<evidence type="ECO:0000259" key="3">
    <source>
        <dbReference type="Pfam" id="PF24583"/>
    </source>
</evidence>
<feature type="domain" description="DUF7610" evidence="3">
    <location>
        <begin position="8"/>
        <end position="92"/>
    </location>
</feature>
<feature type="region of interest" description="Disordered" evidence="1">
    <location>
        <begin position="121"/>
        <end position="149"/>
    </location>
</feature>
<dbReference type="AlphaFoldDB" id="A0ABD2ZPY1"/>
<keyword evidence="2" id="KW-0472">Membrane</keyword>
<sequence>MTKRYKILRKKLKELKAELIFIFSLPGGEKNIHSSPSYNHQHLSEEIEQRFMFLRNLLSAEMASNPSKPHHLHHIARALDEYEAAFREWEEHVTTTSAAAANVNKNKFDDTATTSICSCDDSCRNDDGEEEEKGYSNSNNSVDQEGSGFNQGELVDVDVHVLEEEEEEEDKAVKKVEEKQKGKSYASNCGRVISGMIFGGVLMGVIMVRFSGCFYSNFAVDDHSFLIPT</sequence>
<reference evidence="4 5" key="1">
    <citation type="submission" date="2024-11" db="EMBL/GenBank/DDBJ databases">
        <title>A near-complete genome assembly of Cinchona calisaya.</title>
        <authorList>
            <person name="Lian D.C."/>
            <person name="Zhao X.W."/>
            <person name="Wei L."/>
        </authorList>
    </citation>
    <scope>NUCLEOTIDE SEQUENCE [LARGE SCALE GENOMIC DNA]</scope>
    <source>
        <tissue evidence="4">Nenye</tissue>
    </source>
</reference>
<keyword evidence="2" id="KW-0812">Transmembrane</keyword>
<keyword evidence="2" id="KW-1133">Transmembrane helix</keyword>
<name>A0ABD2ZPY1_9GENT</name>
<accession>A0ABD2ZPY1</accession>
<dbReference type="Proteomes" id="UP001630127">
    <property type="component" value="Unassembled WGS sequence"/>
</dbReference>
<comment type="caution">
    <text evidence="4">The sequence shown here is derived from an EMBL/GenBank/DDBJ whole genome shotgun (WGS) entry which is preliminary data.</text>
</comment>
<evidence type="ECO:0000256" key="1">
    <source>
        <dbReference type="SAM" id="MobiDB-lite"/>
    </source>
</evidence>
<evidence type="ECO:0000313" key="5">
    <source>
        <dbReference type="Proteomes" id="UP001630127"/>
    </source>
</evidence>
<feature type="compositionally biased region" description="Polar residues" evidence="1">
    <location>
        <begin position="135"/>
        <end position="149"/>
    </location>
</feature>
<dbReference type="InterPro" id="IPR056029">
    <property type="entry name" value="DUF7610"/>
</dbReference>
<feature type="transmembrane region" description="Helical" evidence="2">
    <location>
        <begin position="189"/>
        <end position="210"/>
    </location>
</feature>
<organism evidence="4 5">
    <name type="scientific">Cinchona calisaya</name>
    <dbReference type="NCBI Taxonomy" id="153742"/>
    <lineage>
        <taxon>Eukaryota</taxon>
        <taxon>Viridiplantae</taxon>
        <taxon>Streptophyta</taxon>
        <taxon>Embryophyta</taxon>
        <taxon>Tracheophyta</taxon>
        <taxon>Spermatophyta</taxon>
        <taxon>Magnoliopsida</taxon>
        <taxon>eudicotyledons</taxon>
        <taxon>Gunneridae</taxon>
        <taxon>Pentapetalae</taxon>
        <taxon>asterids</taxon>
        <taxon>lamiids</taxon>
        <taxon>Gentianales</taxon>
        <taxon>Rubiaceae</taxon>
        <taxon>Cinchonoideae</taxon>
        <taxon>Cinchoneae</taxon>
        <taxon>Cinchona</taxon>
    </lineage>
</organism>
<keyword evidence="5" id="KW-1185">Reference proteome</keyword>